<dbReference type="Proteomes" id="UP000253729">
    <property type="component" value="Unassembled WGS sequence"/>
</dbReference>
<evidence type="ECO:0000256" key="2">
    <source>
        <dbReference type="SAM" id="SignalP"/>
    </source>
</evidence>
<keyword evidence="4" id="KW-1185">Reference proteome</keyword>
<sequence length="176" mass="19582">MYGGKGGWEFSLVLFFVCWPSCCLSGLPKDRSVMGIPPCVLGRWRMTHPTRNPGAWDIIKLARKRKREPKPEKRKRQMTTAGIEYQKPLLSSLSSFSLSLSQKTGLTKSGLNFPLTQNRRGERSQKTNGNRNTTTGKKVSRRGMESDNSDAGNARLGGRKGRARAGRGSQGGQRKR</sequence>
<feature type="compositionally biased region" description="Basic residues" evidence="1">
    <location>
        <begin position="63"/>
        <end position="77"/>
    </location>
</feature>
<evidence type="ECO:0000313" key="4">
    <source>
        <dbReference type="Proteomes" id="UP000253729"/>
    </source>
</evidence>
<feature type="compositionally biased region" description="Polar residues" evidence="1">
    <location>
        <begin position="107"/>
        <end position="118"/>
    </location>
</feature>
<feature type="region of interest" description="Disordered" evidence="1">
    <location>
        <begin position="107"/>
        <end position="176"/>
    </location>
</feature>
<organism evidence="3 4">
    <name type="scientific">Aspergillus welwitschiae</name>
    <dbReference type="NCBI Taxonomy" id="1341132"/>
    <lineage>
        <taxon>Eukaryota</taxon>
        <taxon>Fungi</taxon>
        <taxon>Dikarya</taxon>
        <taxon>Ascomycota</taxon>
        <taxon>Pezizomycotina</taxon>
        <taxon>Eurotiomycetes</taxon>
        <taxon>Eurotiomycetidae</taxon>
        <taxon>Eurotiales</taxon>
        <taxon>Aspergillaceae</taxon>
        <taxon>Aspergillus</taxon>
        <taxon>Aspergillus subgen. Circumdati</taxon>
    </lineage>
</organism>
<evidence type="ECO:0008006" key="5">
    <source>
        <dbReference type="Google" id="ProtNLM"/>
    </source>
</evidence>
<protein>
    <recommendedName>
        <fullName evidence="5">Secreted protein</fullName>
    </recommendedName>
</protein>
<feature type="compositionally biased region" description="Low complexity" evidence="1">
    <location>
        <begin position="126"/>
        <end position="137"/>
    </location>
</feature>
<dbReference type="EMBL" id="KZ852060">
    <property type="protein sequence ID" value="RDH30481.1"/>
    <property type="molecule type" value="Genomic_DNA"/>
</dbReference>
<feature type="region of interest" description="Disordered" evidence="1">
    <location>
        <begin position="63"/>
        <end position="84"/>
    </location>
</feature>
<keyword evidence="2" id="KW-0732">Signal</keyword>
<gene>
    <name evidence="3" type="ORF">BDQ94DRAFT_67367</name>
</gene>
<dbReference type="GeneID" id="38144654"/>
<feature type="chain" id="PRO_5017620386" description="Secreted protein" evidence="2">
    <location>
        <begin position="26"/>
        <end position="176"/>
    </location>
</feature>
<evidence type="ECO:0000256" key="1">
    <source>
        <dbReference type="SAM" id="MobiDB-lite"/>
    </source>
</evidence>
<proteinExistence type="predicted"/>
<dbReference type="RefSeq" id="XP_026623503.1">
    <property type="nucleotide sequence ID" value="XM_026776298.1"/>
</dbReference>
<reference evidence="3 4" key="1">
    <citation type="submission" date="2018-07" db="EMBL/GenBank/DDBJ databases">
        <title>The genomes of Aspergillus section Nigri reveals drivers in fungal speciation.</title>
        <authorList>
            <consortium name="DOE Joint Genome Institute"/>
            <person name="Vesth T.C."/>
            <person name="Nybo J."/>
            <person name="Theobald S."/>
            <person name="Brandl J."/>
            <person name="Frisvad J.C."/>
            <person name="Nielsen K.F."/>
            <person name="Lyhne E.K."/>
            <person name="Kogle M.E."/>
            <person name="Kuo A."/>
            <person name="Riley R."/>
            <person name="Clum A."/>
            <person name="Nolan M."/>
            <person name="Lipzen A."/>
            <person name="Salamov A."/>
            <person name="Henrissat B."/>
            <person name="Wiebenga A."/>
            <person name="De vries R.P."/>
            <person name="Grigoriev I.V."/>
            <person name="Mortensen U.H."/>
            <person name="Andersen M.R."/>
            <person name="Baker S.E."/>
        </authorList>
    </citation>
    <scope>NUCLEOTIDE SEQUENCE [LARGE SCALE GENOMIC DNA]</scope>
    <source>
        <strain evidence="3 4">CBS 139.54b</strain>
    </source>
</reference>
<feature type="signal peptide" evidence="2">
    <location>
        <begin position="1"/>
        <end position="25"/>
    </location>
</feature>
<evidence type="ECO:0000313" key="3">
    <source>
        <dbReference type="EMBL" id="RDH30481.1"/>
    </source>
</evidence>
<name>A0A3F3PU49_9EURO</name>
<dbReference type="AlphaFoldDB" id="A0A3F3PU49"/>
<accession>A0A3F3PU49</accession>